<protein>
    <submittedName>
        <fullName evidence="1">Uncharacterized protein</fullName>
    </submittedName>
</protein>
<name>A0A835C9H6_9FABA</name>
<evidence type="ECO:0000313" key="1">
    <source>
        <dbReference type="EMBL" id="KAF7835439.1"/>
    </source>
</evidence>
<organism evidence="1 2">
    <name type="scientific">Senna tora</name>
    <dbReference type="NCBI Taxonomy" id="362788"/>
    <lineage>
        <taxon>Eukaryota</taxon>
        <taxon>Viridiplantae</taxon>
        <taxon>Streptophyta</taxon>
        <taxon>Embryophyta</taxon>
        <taxon>Tracheophyta</taxon>
        <taxon>Spermatophyta</taxon>
        <taxon>Magnoliopsida</taxon>
        <taxon>eudicotyledons</taxon>
        <taxon>Gunneridae</taxon>
        <taxon>Pentapetalae</taxon>
        <taxon>rosids</taxon>
        <taxon>fabids</taxon>
        <taxon>Fabales</taxon>
        <taxon>Fabaceae</taxon>
        <taxon>Caesalpinioideae</taxon>
        <taxon>Cassia clade</taxon>
        <taxon>Senna</taxon>
    </lineage>
</organism>
<reference evidence="1" key="1">
    <citation type="submission" date="2020-09" db="EMBL/GenBank/DDBJ databases">
        <title>Genome-Enabled Discovery of Anthraquinone Biosynthesis in Senna tora.</title>
        <authorList>
            <person name="Kang S.-H."/>
            <person name="Pandey R.P."/>
            <person name="Lee C.-M."/>
            <person name="Sim J.-S."/>
            <person name="Jeong J.-T."/>
            <person name="Choi B.-S."/>
            <person name="Jung M."/>
            <person name="Ginzburg D."/>
            <person name="Zhao K."/>
            <person name="Won S.Y."/>
            <person name="Oh T.-J."/>
            <person name="Yu Y."/>
            <person name="Kim N.-H."/>
            <person name="Lee O.R."/>
            <person name="Lee T.-H."/>
            <person name="Bashyal P."/>
            <person name="Kim T.-S."/>
            <person name="Lee W.-H."/>
            <person name="Kawkins C."/>
            <person name="Kim C.-K."/>
            <person name="Kim J.S."/>
            <person name="Ahn B.O."/>
            <person name="Rhee S.Y."/>
            <person name="Sohng J.K."/>
        </authorList>
    </citation>
    <scope>NUCLEOTIDE SEQUENCE</scope>
    <source>
        <tissue evidence="1">Leaf</tissue>
    </source>
</reference>
<sequence length="366" mass="41814">MLRYDPRPSRAMKIPIGASKPLRPRFVIRDMLRHDPRPSHAMTTPIGASKPLRFTITRGTDMFHSLVEHVFCLIIREDFSDPTAICRSEHVKIRHDPRSFHAMPTPIGASNPLQFANTTRTDVFHTLAQQLCCLVFREEYVKTCSTPLPCQDDSNWSIKITPVRKYNANRRVLLTCATSVLPRKFVKVYEIRPRFVIRNMLRHDPHSSHAMTTPNGSLNPLRFANTTRIDVFYSLAQQVFCIVIREGFSDPTAICCPKYVKTGSTPLPCLDDSNWSIKSTLVSEIRSRFVIRNMLRHDPRTPLSHDNSNWSIKSTLKVLRHDPCPSHAKTTPIGASKLLWFANTTRTDVFHSLAQQVVCLVIRDGF</sequence>
<proteinExistence type="predicted"/>
<gene>
    <name evidence="1" type="ORF">G2W53_010298</name>
</gene>
<keyword evidence="2" id="KW-1185">Reference proteome</keyword>
<dbReference type="Proteomes" id="UP000634136">
    <property type="component" value="Unassembled WGS sequence"/>
</dbReference>
<evidence type="ECO:0000313" key="2">
    <source>
        <dbReference type="Proteomes" id="UP000634136"/>
    </source>
</evidence>
<accession>A0A835C9H6</accession>
<comment type="caution">
    <text evidence="1">The sequence shown here is derived from an EMBL/GenBank/DDBJ whole genome shotgun (WGS) entry which is preliminary data.</text>
</comment>
<dbReference type="EMBL" id="JAAIUW010000004">
    <property type="protein sequence ID" value="KAF7835439.1"/>
    <property type="molecule type" value="Genomic_DNA"/>
</dbReference>
<dbReference type="AlphaFoldDB" id="A0A835C9H6"/>